<evidence type="ECO:0000256" key="1">
    <source>
        <dbReference type="ARBA" id="ARBA00008225"/>
    </source>
</evidence>
<dbReference type="Gene3D" id="3.60.110.10">
    <property type="entry name" value="Carbon-nitrogen hydrolase"/>
    <property type="match status" value="1"/>
</dbReference>
<keyword evidence="4" id="KW-1185">Reference proteome</keyword>
<dbReference type="EMBL" id="JAHDYR010000011">
    <property type="protein sequence ID" value="KAG9395405.1"/>
    <property type="molecule type" value="Genomic_DNA"/>
</dbReference>
<gene>
    <name evidence="3" type="ORF">J8273_2972</name>
</gene>
<dbReference type="InterPro" id="IPR040154">
    <property type="entry name" value="Biotinidase/VNN"/>
</dbReference>
<dbReference type="PANTHER" id="PTHR10609">
    <property type="entry name" value="BIOTINIDASE-RELATED"/>
    <property type="match status" value="1"/>
</dbReference>
<feature type="domain" description="CN hydrolase" evidence="2">
    <location>
        <begin position="1"/>
        <end position="246"/>
    </location>
</feature>
<dbReference type="CDD" id="cd07197">
    <property type="entry name" value="nitrilase"/>
    <property type="match status" value="1"/>
</dbReference>
<dbReference type="PANTHER" id="PTHR10609:SF27">
    <property type="entry name" value="CN HYDROLASE DOMAIN-CONTAINING PROTEIN-RELATED"/>
    <property type="match status" value="1"/>
</dbReference>
<keyword evidence="3" id="KW-0378">Hydrolase</keyword>
<evidence type="ECO:0000313" key="3">
    <source>
        <dbReference type="EMBL" id="KAG9395405.1"/>
    </source>
</evidence>
<protein>
    <submittedName>
        <fullName evidence="3">Carbon-nitrogen hydrolase</fullName>
    </submittedName>
</protein>
<sequence length="385" mass="41963">MKNVLNIAKNHTEDCSLFVFPEYAFTGVDMTEADLVLISLDLSDPEMPPEPVQEFLDFAAMERKVLIFNIVERSGPHFYNTVLVVDDTGQIVDKYRKKHLYWEARMTSGGETTRCVDVYIDYPGGFEIISVVPLVCFDTQFVPFDVIGSCNYPTVVTVSSWWPDFAPLISMPAWGGAVASAIEASKNTSAHDTFVVWANANAHNRMEDVTGSGAWAGLTPLRLTAGVLEHGAGMLAPLVGASVVDPQYVLPNRDLPATAKIKFLKSSSTTVISPSCRIRVGQVSGSMIAVEFVGDYNHLLNVSLCGVIEAHGHEGYVSNLVIEGRGWPNGTTYPIVYNAADRDCGPPPQFTMVEHGTGADIMVQDVTAGAVLWHRPTNGTEPPHW</sequence>
<dbReference type="InterPro" id="IPR036526">
    <property type="entry name" value="C-N_Hydrolase_sf"/>
</dbReference>
<dbReference type="Proteomes" id="UP000717585">
    <property type="component" value="Unassembled WGS sequence"/>
</dbReference>
<evidence type="ECO:0000313" key="4">
    <source>
        <dbReference type="Proteomes" id="UP000717585"/>
    </source>
</evidence>
<dbReference type="Pfam" id="PF00795">
    <property type="entry name" value="CN_hydrolase"/>
    <property type="match status" value="1"/>
</dbReference>
<dbReference type="GO" id="GO:0016787">
    <property type="term" value="F:hydrolase activity"/>
    <property type="evidence" value="ECO:0007669"/>
    <property type="project" value="UniProtKB-KW"/>
</dbReference>
<reference evidence="3" key="1">
    <citation type="submission" date="2021-05" db="EMBL/GenBank/DDBJ databases">
        <title>A free-living protist that lacks canonical eukaryotic 1 DNA replication and segregation systems.</title>
        <authorList>
            <person name="Salas-Leiva D.E."/>
            <person name="Tromer E.C."/>
            <person name="Curtis B.A."/>
            <person name="Jerlstrom-Hultqvist J."/>
            <person name="Kolisko M."/>
            <person name="Yi Z."/>
            <person name="Salas-Leiva J.S."/>
            <person name="Gallot-Lavallee L."/>
            <person name="Kops G.J.P.L."/>
            <person name="Archibald J.M."/>
            <person name="Simpson A.G.B."/>
            <person name="Roger A.J."/>
        </authorList>
    </citation>
    <scope>NUCLEOTIDE SEQUENCE</scope>
    <source>
        <strain evidence="3">BICM</strain>
    </source>
</reference>
<comment type="similarity">
    <text evidence="1">Belongs to the carbon-nitrogen hydrolase superfamily. BTD/VNN family.</text>
</comment>
<accession>A0A8J6AYA5</accession>
<dbReference type="InterPro" id="IPR003010">
    <property type="entry name" value="C-N_Hydrolase"/>
</dbReference>
<organism evidence="3 4">
    <name type="scientific">Carpediemonas membranifera</name>
    <dbReference type="NCBI Taxonomy" id="201153"/>
    <lineage>
        <taxon>Eukaryota</taxon>
        <taxon>Metamonada</taxon>
        <taxon>Carpediemonas-like organisms</taxon>
        <taxon>Carpediemonas</taxon>
    </lineage>
</organism>
<name>A0A8J6AYA5_9EUKA</name>
<evidence type="ECO:0000259" key="2">
    <source>
        <dbReference type="PROSITE" id="PS50263"/>
    </source>
</evidence>
<dbReference type="OrthoDB" id="10250282at2759"/>
<dbReference type="AlphaFoldDB" id="A0A8J6AYA5"/>
<proteinExistence type="inferred from homology"/>
<dbReference type="SUPFAM" id="SSF56317">
    <property type="entry name" value="Carbon-nitrogen hydrolase"/>
    <property type="match status" value="1"/>
</dbReference>
<dbReference type="PROSITE" id="PS50263">
    <property type="entry name" value="CN_HYDROLASE"/>
    <property type="match status" value="1"/>
</dbReference>
<comment type="caution">
    <text evidence="3">The sequence shown here is derived from an EMBL/GenBank/DDBJ whole genome shotgun (WGS) entry which is preliminary data.</text>
</comment>